<evidence type="ECO:0000256" key="8">
    <source>
        <dbReference type="ARBA" id="ARBA00022989"/>
    </source>
</evidence>
<keyword evidence="6 11" id="KW-0812">Transmembrane</keyword>
<feature type="transmembrane region" description="Helical" evidence="11">
    <location>
        <begin position="140"/>
        <end position="162"/>
    </location>
</feature>
<dbReference type="Proteomes" id="UP001267878">
    <property type="component" value="Unassembled WGS sequence"/>
</dbReference>
<evidence type="ECO:0000256" key="4">
    <source>
        <dbReference type="ARBA" id="ARBA00022553"/>
    </source>
</evidence>
<evidence type="ECO:0000313" key="15">
    <source>
        <dbReference type="Proteomes" id="UP001267878"/>
    </source>
</evidence>
<dbReference type="SUPFAM" id="SSF47384">
    <property type="entry name" value="Homodimeric domain of signal transducing histidine kinase"/>
    <property type="match status" value="1"/>
</dbReference>
<proteinExistence type="predicted"/>
<dbReference type="InterPro" id="IPR004358">
    <property type="entry name" value="Sig_transdc_His_kin-like_C"/>
</dbReference>
<evidence type="ECO:0000256" key="10">
    <source>
        <dbReference type="ARBA" id="ARBA00023136"/>
    </source>
</evidence>
<keyword evidence="15" id="KW-1185">Reference proteome</keyword>
<comment type="subcellular location">
    <subcellularLocation>
        <location evidence="2">Membrane</location>
    </subcellularLocation>
</comment>
<dbReference type="Pfam" id="PF02518">
    <property type="entry name" value="HATPase_c"/>
    <property type="match status" value="1"/>
</dbReference>
<dbReference type="InterPro" id="IPR036097">
    <property type="entry name" value="HisK_dim/P_sf"/>
</dbReference>
<dbReference type="SMART" id="SM00388">
    <property type="entry name" value="HisKA"/>
    <property type="match status" value="1"/>
</dbReference>
<evidence type="ECO:0000256" key="7">
    <source>
        <dbReference type="ARBA" id="ARBA00022777"/>
    </source>
</evidence>
<protein>
    <recommendedName>
        <fullName evidence="3">histidine kinase</fullName>
        <ecNumber evidence="3">2.7.13.3</ecNumber>
    </recommendedName>
</protein>
<gene>
    <name evidence="14" type="ORF">J2X04_002768</name>
</gene>
<dbReference type="InterPro" id="IPR003660">
    <property type="entry name" value="HAMP_dom"/>
</dbReference>
<dbReference type="EC" id="2.7.13.3" evidence="3"/>
<evidence type="ECO:0000256" key="3">
    <source>
        <dbReference type="ARBA" id="ARBA00012438"/>
    </source>
</evidence>
<evidence type="ECO:0000256" key="9">
    <source>
        <dbReference type="ARBA" id="ARBA00023012"/>
    </source>
</evidence>
<evidence type="ECO:0000313" key="14">
    <source>
        <dbReference type="EMBL" id="MDR7100387.1"/>
    </source>
</evidence>
<dbReference type="InterPro" id="IPR003594">
    <property type="entry name" value="HATPase_dom"/>
</dbReference>
<evidence type="ECO:0000259" key="13">
    <source>
        <dbReference type="PROSITE" id="PS50885"/>
    </source>
</evidence>
<evidence type="ECO:0000256" key="11">
    <source>
        <dbReference type="SAM" id="Phobius"/>
    </source>
</evidence>
<dbReference type="Pfam" id="PF00512">
    <property type="entry name" value="HisKA"/>
    <property type="match status" value="1"/>
</dbReference>
<dbReference type="CDD" id="cd00082">
    <property type="entry name" value="HisKA"/>
    <property type="match status" value="1"/>
</dbReference>
<dbReference type="PROSITE" id="PS50109">
    <property type="entry name" value="HIS_KIN"/>
    <property type="match status" value="1"/>
</dbReference>
<evidence type="ECO:0000256" key="1">
    <source>
        <dbReference type="ARBA" id="ARBA00000085"/>
    </source>
</evidence>
<feature type="domain" description="HAMP" evidence="13">
    <location>
        <begin position="163"/>
        <end position="217"/>
    </location>
</feature>
<dbReference type="PANTHER" id="PTHR45436:SF16">
    <property type="entry name" value="HISTIDINE KINASE"/>
    <property type="match status" value="1"/>
</dbReference>
<dbReference type="PRINTS" id="PR00344">
    <property type="entry name" value="BCTRLSENSOR"/>
</dbReference>
<organism evidence="14 15">
    <name type="scientific">Agrilutibacter niabensis</name>
    <dbReference type="NCBI Taxonomy" id="380628"/>
    <lineage>
        <taxon>Bacteria</taxon>
        <taxon>Pseudomonadati</taxon>
        <taxon>Pseudomonadota</taxon>
        <taxon>Gammaproteobacteria</taxon>
        <taxon>Lysobacterales</taxon>
        <taxon>Lysobacteraceae</taxon>
        <taxon>Agrilutibacter</taxon>
    </lineage>
</organism>
<dbReference type="SMART" id="SM00304">
    <property type="entry name" value="HAMP"/>
    <property type="match status" value="1"/>
</dbReference>
<feature type="transmembrane region" description="Helical" evidence="11">
    <location>
        <begin position="18"/>
        <end position="39"/>
    </location>
</feature>
<accession>A0ABU1VSC6</accession>
<keyword evidence="5" id="KW-0808">Transferase</keyword>
<dbReference type="Gene3D" id="1.10.287.130">
    <property type="match status" value="1"/>
</dbReference>
<evidence type="ECO:0000256" key="5">
    <source>
        <dbReference type="ARBA" id="ARBA00022679"/>
    </source>
</evidence>
<comment type="caution">
    <text evidence="14">The sequence shown here is derived from an EMBL/GenBank/DDBJ whole genome shotgun (WGS) entry which is preliminary data.</text>
</comment>
<dbReference type="GO" id="GO:0016301">
    <property type="term" value="F:kinase activity"/>
    <property type="evidence" value="ECO:0007669"/>
    <property type="project" value="UniProtKB-KW"/>
</dbReference>
<dbReference type="InterPro" id="IPR005467">
    <property type="entry name" value="His_kinase_dom"/>
</dbReference>
<keyword evidence="9" id="KW-0902">Two-component regulatory system</keyword>
<dbReference type="InterPro" id="IPR036890">
    <property type="entry name" value="HATPase_C_sf"/>
</dbReference>
<evidence type="ECO:0000256" key="2">
    <source>
        <dbReference type="ARBA" id="ARBA00004370"/>
    </source>
</evidence>
<dbReference type="RefSeq" id="WP_310055111.1">
    <property type="nucleotide sequence ID" value="NZ_JAVDVW010000002.1"/>
</dbReference>
<dbReference type="InterPro" id="IPR003661">
    <property type="entry name" value="HisK_dim/P_dom"/>
</dbReference>
<keyword evidence="8 11" id="KW-1133">Transmembrane helix</keyword>
<dbReference type="SMART" id="SM00387">
    <property type="entry name" value="HATPase_c"/>
    <property type="match status" value="1"/>
</dbReference>
<comment type="catalytic activity">
    <reaction evidence="1">
        <text>ATP + protein L-histidine = ADP + protein N-phospho-L-histidine.</text>
        <dbReference type="EC" id="2.7.13.3"/>
    </reaction>
</comment>
<dbReference type="PROSITE" id="PS50885">
    <property type="entry name" value="HAMP"/>
    <property type="match status" value="1"/>
</dbReference>
<reference evidence="14 15" key="1">
    <citation type="submission" date="2023-07" db="EMBL/GenBank/DDBJ databases">
        <title>Sorghum-associated microbial communities from plants grown in Nebraska, USA.</title>
        <authorList>
            <person name="Schachtman D."/>
        </authorList>
    </citation>
    <scope>NUCLEOTIDE SEQUENCE [LARGE SCALE GENOMIC DNA]</scope>
    <source>
        <strain evidence="14 15">BE187</strain>
    </source>
</reference>
<dbReference type="Gene3D" id="3.30.565.10">
    <property type="entry name" value="Histidine kinase-like ATPase, C-terminal domain"/>
    <property type="match status" value="1"/>
</dbReference>
<sequence>MSADAAAAAPRNSLRRRILLALLGYVVLLSVVVIAQGNLVHERAERLVWRTMLSSELDHTVERMHDDPGYRWTNTNNMALYDSRDAATLPPSLRDIGPGLHDEVIIGTDTYVVLMREVDGRALILALDITDFEQREQHTAVNVVGATLLLIVVLGLLVAWATSRMVRPISRMAEQISHLRPGLPAQRVEVPDSASSELRVIADALNDYLQRNHRFVERERAFIDTASHELRTPIAVISGAAELALQPHDLPAGARHQLARIRRTARDVEELISLLLVLAKDPARLSQSSDRVALERLLPEIIEDHRHLTRDKALDIAFVPVATQEVLAPLPIVQAAIGNLLRNAIEHSDRGEITVRLQAPATVVIDDPGHGMTPEEISAIYARIARGGGERSDGIGMDLISRLCEHLGWRLSIASDHGSGTTTTLTFPA</sequence>
<keyword evidence="4" id="KW-0597">Phosphoprotein</keyword>
<keyword evidence="10 11" id="KW-0472">Membrane</keyword>
<evidence type="ECO:0000259" key="12">
    <source>
        <dbReference type="PROSITE" id="PS50109"/>
    </source>
</evidence>
<evidence type="ECO:0000256" key="6">
    <source>
        <dbReference type="ARBA" id="ARBA00022692"/>
    </source>
</evidence>
<feature type="domain" description="Histidine kinase" evidence="12">
    <location>
        <begin position="225"/>
        <end position="429"/>
    </location>
</feature>
<dbReference type="InterPro" id="IPR050428">
    <property type="entry name" value="TCS_sensor_his_kinase"/>
</dbReference>
<dbReference type="SUPFAM" id="SSF55874">
    <property type="entry name" value="ATPase domain of HSP90 chaperone/DNA topoisomerase II/histidine kinase"/>
    <property type="match status" value="1"/>
</dbReference>
<keyword evidence="7 14" id="KW-0418">Kinase</keyword>
<dbReference type="PANTHER" id="PTHR45436">
    <property type="entry name" value="SENSOR HISTIDINE KINASE YKOH"/>
    <property type="match status" value="1"/>
</dbReference>
<name>A0ABU1VSC6_9GAMM</name>
<dbReference type="EMBL" id="JAVDVW010000002">
    <property type="protein sequence ID" value="MDR7100387.1"/>
    <property type="molecule type" value="Genomic_DNA"/>
</dbReference>